<accession>A0A7C2ZX54</accession>
<dbReference type="AlphaFoldDB" id="A0A7C2ZX54"/>
<organism evidence="1">
    <name type="scientific">Thermorudis sp</name>
    <dbReference type="NCBI Taxonomy" id="1969470"/>
    <lineage>
        <taxon>Bacteria</taxon>
        <taxon>Pseudomonadati</taxon>
        <taxon>Thermomicrobiota</taxon>
        <taxon>Thermomicrobia</taxon>
        <taxon>Thermomicrobia incertae sedis</taxon>
        <taxon>Thermorudis</taxon>
    </lineage>
</organism>
<proteinExistence type="predicted"/>
<protein>
    <submittedName>
        <fullName evidence="1">Uncharacterized protein</fullName>
    </submittedName>
</protein>
<reference evidence="1" key="1">
    <citation type="journal article" date="2020" name="mSystems">
        <title>Genome- and Community-Level Interaction Insights into Carbon Utilization and Element Cycling Functions of Hydrothermarchaeota in Hydrothermal Sediment.</title>
        <authorList>
            <person name="Zhou Z."/>
            <person name="Liu Y."/>
            <person name="Xu W."/>
            <person name="Pan J."/>
            <person name="Luo Z.H."/>
            <person name="Li M."/>
        </authorList>
    </citation>
    <scope>NUCLEOTIDE SEQUENCE [LARGE SCALE GENOMIC DNA]</scope>
    <source>
        <strain evidence="1">SpSt-192</strain>
    </source>
</reference>
<sequence>MAGNDWLAFEYHPRIPSPEELAERLRVSRITVTYNPLADELLVLWDLPAKPAVSVFFDDPDWLAYRLDPDTHDVVGFHILDYLHRAVREYPELLELAEPAEIPAELVERAYQNVPEEEHARAAVRVLACLAASS</sequence>
<name>A0A7C2ZX54_9BACT</name>
<dbReference type="EMBL" id="DSID01000139">
    <property type="protein sequence ID" value="HEX69960.1"/>
    <property type="molecule type" value="Genomic_DNA"/>
</dbReference>
<gene>
    <name evidence="1" type="ORF">ENP13_01775</name>
</gene>
<evidence type="ECO:0000313" key="1">
    <source>
        <dbReference type="EMBL" id="HEX69960.1"/>
    </source>
</evidence>
<comment type="caution">
    <text evidence="1">The sequence shown here is derived from an EMBL/GenBank/DDBJ whole genome shotgun (WGS) entry which is preliminary data.</text>
</comment>